<reference evidence="1" key="1">
    <citation type="submission" date="2021-11" db="EMBL/GenBank/DDBJ databases">
        <authorList>
            <person name="Schell T."/>
        </authorList>
    </citation>
    <scope>NUCLEOTIDE SEQUENCE</scope>
    <source>
        <strain evidence="1">M5</strain>
    </source>
</reference>
<organism evidence="1 2">
    <name type="scientific">Daphnia galeata</name>
    <dbReference type="NCBI Taxonomy" id="27404"/>
    <lineage>
        <taxon>Eukaryota</taxon>
        <taxon>Metazoa</taxon>
        <taxon>Ecdysozoa</taxon>
        <taxon>Arthropoda</taxon>
        <taxon>Crustacea</taxon>
        <taxon>Branchiopoda</taxon>
        <taxon>Diplostraca</taxon>
        <taxon>Cladocera</taxon>
        <taxon>Anomopoda</taxon>
        <taxon>Daphniidae</taxon>
        <taxon>Daphnia</taxon>
    </lineage>
</organism>
<evidence type="ECO:0008006" key="3">
    <source>
        <dbReference type="Google" id="ProtNLM"/>
    </source>
</evidence>
<protein>
    <recommendedName>
        <fullName evidence="3">MAM domain-containing protein</fullName>
    </recommendedName>
</protein>
<dbReference type="AlphaFoldDB" id="A0A8J2VZ42"/>
<gene>
    <name evidence="1" type="ORF">DGAL_LOCUS1412</name>
</gene>
<accession>A0A8J2VZ42</accession>
<evidence type="ECO:0000313" key="2">
    <source>
        <dbReference type="Proteomes" id="UP000789390"/>
    </source>
</evidence>
<proteinExistence type="predicted"/>
<name>A0A8J2VZ42_9CRUS</name>
<keyword evidence="2" id="KW-1185">Reference proteome</keyword>
<sequence length="149" mass="16403">MTFNFWIRSRYASGNVLELIFYGYCGSNIEDAIAIDDIVLDTRDISTAEDGYIHVQDDGNWMFIRGGIDATLIRPICLNDVDADTSQCSLSIETNSLGIGTPWASYVAWRVGDSKLDWFGAQAGQGAYMGITPFGTPFAWTTNNPAKPE</sequence>
<comment type="caution">
    <text evidence="1">The sequence shown here is derived from an EMBL/GenBank/DDBJ whole genome shotgun (WGS) entry which is preliminary data.</text>
</comment>
<evidence type="ECO:0000313" key="1">
    <source>
        <dbReference type="EMBL" id="CAH0099287.1"/>
    </source>
</evidence>
<dbReference type="Proteomes" id="UP000789390">
    <property type="component" value="Unassembled WGS sequence"/>
</dbReference>
<dbReference type="EMBL" id="CAKKLH010000016">
    <property type="protein sequence ID" value="CAH0099287.1"/>
    <property type="molecule type" value="Genomic_DNA"/>
</dbReference>